<keyword evidence="7" id="KW-0406">Ion transport</keyword>
<evidence type="ECO:0000256" key="8">
    <source>
        <dbReference type="ARBA" id="ARBA00023114"/>
    </source>
</evidence>
<feature type="domain" description="Porin" evidence="12">
    <location>
        <begin position="9"/>
        <end position="343"/>
    </location>
</feature>
<protein>
    <submittedName>
        <fullName evidence="13">Outer membrane porin protein</fullName>
    </submittedName>
</protein>
<accession>A0ABN7ZLJ6</accession>
<reference evidence="13 14" key="1">
    <citation type="submission" date="2021-08" db="EMBL/GenBank/DDBJ databases">
        <authorList>
            <person name="Peeters C."/>
        </authorList>
    </citation>
    <scope>NUCLEOTIDE SEQUENCE [LARGE SCALE GENOMIC DNA]</scope>
    <source>
        <strain evidence="13 14">LMG 23994</strain>
    </source>
</reference>
<evidence type="ECO:0000256" key="7">
    <source>
        <dbReference type="ARBA" id="ARBA00023065"/>
    </source>
</evidence>
<dbReference type="PANTHER" id="PTHR34501">
    <property type="entry name" value="PROTEIN YDDL-RELATED"/>
    <property type="match status" value="1"/>
</dbReference>
<evidence type="ECO:0000256" key="3">
    <source>
        <dbReference type="ARBA" id="ARBA00022448"/>
    </source>
</evidence>
<feature type="chain" id="PRO_5047160325" evidence="11">
    <location>
        <begin position="21"/>
        <end position="374"/>
    </location>
</feature>
<dbReference type="Pfam" id="PF13609">
    <property type="entry name" value="Porin_4"/>
    <property type="match status" value="1"/>
</dbReference>
<dbReference type="CDD" id="cd00342">
    <property type="entry name" value="gram_neg_porins"/>
    <property type="match status" value="1"/>
</dbReference>
<gene>
    <name evidence="13" type="ORF">LMG23994_05560</name>
</gene>
<evidence type="ECO:0000256" key="10">
    <source>
        <dbReference type="ARBA" id="ARBA00023237"/>
    </source>
</evidence>
<dbReference type="Proteomes" id="UP000701702">
    <property type="component" value="Unassembled WGS sequence"/>
</dbReference>
<sequence>MNQKFGMVAAATLIAGNAYAQSSVTLYGVIDTSVRYTTNQPTANGPKSQVALIDGAFNGPRWGLRGTEDLGSGNKALFALESGFNSDTGKLGQQGQLFGRQAWLGLSNNSLGTLKVGRQYGAAYMFLAQVDPINTGNYAEDDWEVFLTGLRFDNTVDYSNQWGGLFVNAQYSLGEQSGNAARGRTMQLAATYDIGGLKLGGAGQQSRDANGKDLMLWTAGAKYTFGQFTLNGYYVDSRRDAGFIVGASGTSAPLANTSIGSNANTVAGLNTQTSQRHDRLGVVGLTYEPAGTAWKFIGTYMRDNVAGAAQGASGIVQTAYFVAMYALSKRTDVYLEADRSRLSGASVTDPNSPLGPFGGASNRTGVGLGMRHRF</sequence>
<dbReference type="InterPro" id="IPR050298">
    <property type="entry name" value="Gram-neg_bact_OMP"/>
</dbReference>
<keyword evidence="10" id="KW-0998">Cell outer membrane</keyword>
<dbReference type="RefSeq" id="WP_224008543.1">
    <property type="nucleotide sequence ID" value="NZ_CAJZAF010000040.1"/>
</dbReference>
<comment type="caution">
    <text evidence="13">The sequence shown here is derived from an EMBL/GenBank/DDBJ whole genome shotgun (WGS) entry which is preliminary data.</text>
</comment>
<comment type="subunit">
    <text evidence="2">Homotrimer.</text>
</comment>
<keyword evidence="8" id="KW-0626">Porin</keyword>
<dbReference type="Gene3D" id="2.40.160.10">
    <property type="entry name" value="Porin"/>
    <property type="match status" value="1"/>
</dbReference>
<evidence type="ECO:0000256" key="6">
    <source>
        <dbReference type="ARBA" id="ARBA00022729"/>
    </source>
</evidence>
<evidence type="ECO:0000256" key="11">
    <source>
        <dbReference type="SAM" id="SignalP"/>
    </source>
</evidence>
<proteinExistence type="predicted"/>
<comment type="subcellular location">
    <subcellularLocation>
        <location evidence="1">Cell outer membrane</location>
        <topology evidence="1">Multi-pass membrane protein</topology>
    </subcellularLocation>
</comment>
<keyword evidence="6 11" id="KW-0732">Signal</keyword>
<organism evidence="13 14">
    <name type="scientific">Cupriavidus pinatubonensis</name>
    <dbReference type="NCBI Taxonomy" id="248026"/>
    <lineage>
        <taxon>Bacteria</taxon>
        <taxon>Pseudomonadati</taxon>
        <taxon>Pseudomonadota</taxon>
        <taxon>Betaproteobacteria</taxon>
        <taxon>Burkholderiales</taxon>
        <taxon>Burkholderiaceae</taxon>
        <taxon>Cupriavidus</taxon>
    </lineage>
</organism>
<evidence type="ECO:0000313" key="13">
    <source>
        <dbReference type="EMBL" id="CAG9184964.1"/>
    </source>
</evidence>
<evidence type="ECO:0000256" key="1">
    <source>
        <dbReference type="ARBA" id="ARBA00004571"/>
    </source>
</evidence>
<keyword evidence="5" id="KW-0812">Transmembrane</keyword>
<evidence type="ECO:0000256" key="4">
    <source>
        <dbReference type="ARBA" id="ARBA00022452"/>
    </source>
</evidence>
<feature type="signal peptide" evidence="11">
    <location>
        <begin position="1"/>
        <end position="20"/>
    </location>
</feature>
<keyword evidence="9" id="KW-0472">Membrane</keyword>
<keyword evidence="14" id="KW-1185">Reference proteome</keyword>
<evidence type="ECO:0000256" key="9">
    <source>
        <dbReference type="ARBA" id="ARBA00023136"/>
    </source>
</evidence>
<keyword evidence="3" id="KW-0813">Transport</keyword>
<dbReference type="InterPro" id="IPR023614">
    <property type="entry name" value="Porin_dom_sf"/>
</dbReference>
<evidence type="ECO:0000313" key="14">
    <source>
        <dbReference type="Proteomes" id="UP000701702"/>
    </source>
</evidence>
<dbReference type="PANTHER" id="PTHR34501:SF9">
    <property type="entry name" value="MAJOR OUTER MEMBRANE PROTEIN P.IA"/>
    <property type="match status" value="1"/>
</dbReference>
<name>A0ABN7ZLJ6_9BURK</name>
<dbReference type="InterPro" id="IPR033900">
    <property type="entry name" value="Gram_neg_porin_domain"/>
</dbReference>
<evidence type="ECO:0000259" key="12">
    <source>
        <dbReference type="Pfam" id="PF13609"/>
    </source>
</evidence>
<dbReference type="SUPFAM" id="SSF56935">
    <property type="entry name" value="Porins"/>
    <property type="match status" value="1"/>
</dbReference>
<dbReference type="EMBL" id="CAJZAF010000040">
    <property type="protein sequence ID" value="CAG9184964.1"/>
    <property type="molecule type" value="Genomic_DNA"/>
</dbReference>
<keyword evidence="4" id="KW-1134">Transmembrane beta strand</keyword>
<evidence type="ECO:0000256" key="2">
    <source>
        <dbReference type="ARBA" id="ARBA00011233"/>
    </source>
</evidence>
<evidence type="ECO:0000256" key="5">
    <source>
        <dbReference type="ARBA" id="ARBA00022692"/>
    </source>
</evidence>